<dbReference type="RefSeq" id="WP_184947687.1">
    <property type="nucleotide sequence ID" value="NZ_BAAAWZ010000004.1"/>
</dbReference>
<dbReference type="Gene3D" id="3.40.50.1820">
    <property type="entry name" value="alpha/beta hydrolase"/>
    <property type="match status" value="1"/>
</dbReference>
<reference evidence="3 4" key="1">
    <citation type="submission" date="2020-08" db="EMBL/GenBank/DDBJ databases">
        <title>Genomic Encyclopedia of Type Strains, Phase III (KMG-III): the genomes of soil and plant-associated and newly described type strains.</title>
        <authorList>
            <person name="Whitman W."/>
        </authorList>
    </citation>
    <scope>NUCLEOTIDE SEQUENCE [LARGE SCALE GENOMIC DNA]</scope>
    <source>
        <strain evidence="3 4">CECT 3303</strain>
    </source>
</reference>
<comment type="caution">
    <text evidence="3">The sequence shown here is derived from an EMBL/GenBank/DDBJ whole genome shotgun (WGS) entry which is preliminary data.</text>
</comment>
<name>A0A841D8Q9_PLAVE</name>
<evidence type="ECO:0000256" key="1">
    <source>
        <dbReference type="ARBA" id="ARBA00022801"/>
    </source>
</evidence>
<dbReference type="EC" id="3.1.1.-" evidence="3"/>
<dbReference type="PANTHER" id="PTHR48081">
    <property type="entry name" value="AB HYDROLASE SUPERFAMILY PROTEIN C4A8.06C"/>
    <property type="match status" value="1"/>
</dbReference>
<proteinExistence type="predicted"/>
<organism evidence="3 4">
    <name type="scientific">Planomonospora venezuelensis</name>
    <dbReference type="NCBI Taxonomy" id="1999"/>
    <lineage>
        <taxon>Bacteria</taxon>
        <taxon>Bacillati</taxon>
        <taxon>Actinomycetota</taxon>
        <taxon>Actinomycetes</taxon>
        <taxon>Streptosporangiales</taxon>
        <taxon>Streptosporangiaceae</taxon>
        <taxon>Planomonospora</taxon>
    </lineage>
</organism>
<accession>A0A841D8Q9</accession>
<protein>
    <submittedName>
        <fullName evidence="3">Acetyl esterase</fullName>
        <ecNumber evidence="3">3.1.1.-</ecNumber>
    </submittedName>
</protein>
<keyword evidence="4" id="KW-1185">Reference proteome</keyword>
<evidence type="ECO:0000313" key="3">
    <source>
        <dbReference type="EMBL" id="MBB5967022.1"/>
    </source>
</evidence>
<sequence>MALHPQAEAYLKLFPTDLGTPLAELTPEAIAQMRALDGFAEQRGPIAPLPVVRDEIAAAGTGEGAGGVPVRVYRPVDGDRPLPAIVYYHGGGWVFGSVARNDALARDLAVRNGAVVVSVDYRLAPEHPFPAAADDAWTALRDVFARPGAYGADPERIAVCGDSAGGNVAAVAARRARDAGLRLAHQVLVYPVLDVAMDTPSYRSYAAGFGLGADEMAWFVAQYGGDPADPALAPIRLADKSGLAPATVITAECDPLCDEGEAYAAQLAAAGVPVELRRYEGAIHGFFGLPGFFDQAIEAREYAAARLREAFA</sequence>
<dbReference type="GO" id="GO:0016787">
    <property type="term" value="F:hydrolase activity"/>
    <property type="evidence" value="ECO:0007669"/>
    <property type="project" value="UniProtKB-KW"/>
</dbReference>
<evidence type="ECO:0000313" key="4">
    <source>
        <dbReference type="Proteomes" id="UP000562352"/>
    </source>
</evidence>
<dbReference type="EMBL" id="JACHJJ010000028">
    <property type="protein sequence ID" value="MBB5967022.1"/>
    <property type="molecule type" value="Genomic_DNA"/>
</dbReference>
<gene>
    <name evidence="3" type="ORF">FHS22_006324</name>
</gene>
<dbReference type="InterPro" id="IPR013094">
    <property type="entry name" value="AB_hydrolase_3"/>
</dbReference>
<evidence type="ECO:0000259" key="2">
    <source>
        <dbReference type="Pfam" id="PF07859"/>
    </source>
</evidence>
<dbReference type="AlphaFoldDB" id="A0A841D8Q9"/>
<dbReference type="InterPro" id="IPR029058">
    <property type="entry name" value="AB_hydrolase_fold"/>
</dbReference>
<feature type="domain" description="Alpha/beta hydrolase fold-3" evidence="2">
    <location>
        <begin position="85"/>
        <end position="287"/>
    </location>
</feature>
<dbReference type="PANTHER" id="PTHR48081:SF8">
    <property type="entry name" value="ALPHA_BETA HYDROLASE FOLD-3 DOMAIN-CONTAINING PROTEIN-RELATED"/>
    <property type="match status" value="1"/>
</dbReference>
<dbReference type="Pfam" id="PF07859">
    <property type="entry name" value="Abhydrolase_3"/>
    <property type="match status" value="1"/>
</dbReference>
<dbReference type="Proteomes" id="UP000562352">
    <property type="component" value="Unassembled WGS sequence"/>
</dbReference>
<keyword evidence="1 3" id="KW-0378">Hydrolase</keyword>
<dbReference type="InterPro" id="IPR050300">
    <property type="entry name" value="GDXG_lipolytic_enzyme"/>
</dbReference>
<dbReference type="SUPFAM" id="SSF53474">
    <property type="entry name" value="alpha/beta-Hydrolases"/>
    <property type="match status" value="1"/>
</dbReference>